<dbReference type="EMBL" id="JADYXP020000019">
    <property type="protein sequence ID" value="KAL0105418.1"/>
    <property type="molecule type" value="Genomic_DNA"/>
</dbReference>
<evidence type="ECO:0000313" key="2">
    <source>
        <dbReference type="Proteomes" id="UP001430953"/>
    </source>
</evidence>
<reference evidence="1 2" key="1">
    <citation type="submission" date="2023-03" db="EMBL/GenBank/DDBJ databases">
        <title>High recombination rates correlate with genetic variation in Cardiocondyla obscurior ants.</title>
        <authorList>
            <person name="Errbii M."/>
        </authorList>
    </citation>
    <scope>NUCLEOTIDE SEQUENCE [LARGE SCALE GENOMIC DNA]</scope>
    <source>
        <strain evidence="1">Alpha-2009</strain>
        <tissue evidence="1">Whole body</tissue>
    </source>
</reference>
<comment type="caution">
    <text evidence="1">The sequence shown here is derived from an EMBL/GenBank/DDBJ whole genome shotgun (WGS) entry which is preliminary data.</text>
</comment>
<gene>
    <name evidence="1" type="ORF">PUN28_016812</name>
</gene>
<dbReference type="AlphaFoldDB" id="A0AAW2ENV5"/>
<evidence type="ECO:0000313" key="1">
    <source>
        <dbReference type="EMBL" id="KAL0105418.1"/>
    </source>
</evidence>
<name>A0AAW2ENV5_9HYME</name>
<protein>
    <submittedName>
        <fullName evidence="1">Uncharacterized protein</fullName>
    </submittedName>
</protein>
<accession>A0AAW2ENV5</accession>
<keyword evidence="2" id="KW-1185">Reference proteome</keyword>
<sequence>MISLQRRLRERSVFLRTGTVVERRLLRFNLHKFNFLSLPTFEPYVRLLSSPSNDTVGRVFRIIETRARRGRGISPTGRGISFRSLNSTLGRLREMKKEMRPPLFPESVLMIFLVIILK</sequence>
<dbReference type="Proteomes" id="UP001430953">
    <property type="component" value="Unassembled WGS sequence"/>
</dbReference>
<organism evidence="1 2">
    <name type="scientific">Cardiocondyla obscurior</name>
    <dbReference type="NCBI Taxonomy" id="286306"/>
    <lineage>
        <taxon>Eukaryota</taxon>
        <taxon>Metazoa</taxon>
        <taxon>Ecdysozoa</taxon>
        <taxon>Arthropoda</taxon>
        <taxon>Hexapoda</taxon>
        <taxon>Insecta</taxon>
        <taxon>Pterygota</taxon>
        <taxon>Neoptera</taxon>
        <taxon>Endopterygota</taxon>
        <taxon>Hymenoptera</taxon>
        <taxon>Apocrita</taxon>
        <taxon>Aculeata</taxon>
        <taxon>Formicoidea</taxon>
        <taxon>Formicidae</taxon>
        <taxon>Myrmicinae</taxon>
        <taxon>Cardiocondyla</taxon>
    </lineage>
</organism>
<proteinExistence type="predicted"/>